<dbReference type="InterPro" id="IPR028161">
    <property type="entry name" value="Met8-like"/>
</dbReference>
<dbReference type="InterPro" id="IPR037115">
    <property type="entry name" value="Sirohaem_synt_dimer_dom_sf"/>
</dbReference>
<comment type="catalytic activity">
    <reaction evidence="6">
        <text>precorrin-2 + NAD(+) = sirohydrochlorin + NADH + 2 H(+)</text>
        <dbReference type="Rhea" id="RHEA:15613"/>
        <dbReference type="ChEBI" id="CHEBI:15378"/>
        <dbReference type="ChEBI" id="CHEBI:57540"/>
        <dbReference type="ChEBI" id="CHEBI:57945"/>
        <dbReference type="ChEBI" id="CHEBI:58351"/>
        <dbReference type="ChEBI" id="CHEBI:58827"/>
        <dbReference type="EC" id="1.3.1.76"/>
    </reaction>
</comment>
<proteinExistence type="predicted"/>
<evidence type="ECO:0000256" key="3">
    <source>
        <dbReference type="ARBA" id="ARBA00023002"/>
    </source>
</evidence>
<dbReference type="InterPro" id="IPR019478">
    <property type="entry name" value="Sirohaem_synthase_dimer_dom"/>
</dbReference>
<dbReference type="Proteomes" id="UP000199309">
    <property type="component" value="Unassembled WGS sequence"/>
</dbReference>
<sequence length="212" mass="23803">MYPINMRLDNVPCAVLGGGSIALQKIQSLLAASADVTIIAPDVTKDIEQLITEGALHWRRKKYEIGDEKGFTLLICATDDMTANQLAAEEAQRQHILVNVCDTPALCTFTLPAVVRQGELTITISTNGASPALARWLRIALTKEYGPVYGHWLTRLSLLRKEVQQTFLSSRDRQNFWQHALTDEVMELVRQEKIEEAEEQIRHAISSFRSQS</sequence>
<evidence type="ECO:0000256" key="5">
    <source>
        <dbReference type="ARBA" id="ARBA00023244"/>
    </source>
</evidence>
<dbReference type="EC" id="1.3.1.76" evidence="2"/>
<dbReference type="AlphaFoldDB" id="A0A1G9ZIG9"/>
<dbReference type="Pfam" id="PF10414">
    <property type="entry name" value="CysG_dimeriser"/>
    <property type="match status" value="1"/>
</dbReference>
<dbReference type="InterPro" id="IPR006367">
    <property type="entry name" value="Sirohaem_synthase_N"/>
</dbReference>
<keyword evidence="5" id="KW-0627">Porphyrin biosynthesis</keyword>
<dbReference type="EMBL" id="FNHQ01000030">
    <property type="protein sequence ID" value="SDN21104.1"/>
    <property type="molecule type" value="Genomic_DNA"/>
</dbReference>
<protein>
    <recommendedName>
        <fullName evidence="2">precorrin-2 dehydrogenase</fullName>
        <ecNumber evidence="2">1.3.1.76</ecNumber>
    </recommendedName>
</protein>
<name>A0A1G9ZIG9_9FIRM</name>
<evidence type="ECO:0000256" key="4">
    <source>
        <dbReference type="ARBA" id="ARBA00023027"/>
    </source>
</evidence>
<dbReference type="InterPro" id="IPR036291">
    <property type="entry name" value="NAD(P)-bd_dom_sf"/>
</dbReference>
<dbReference type="Pfam" id="PF13241">
    <property type="entry name" value="NAD_binding_7"/>
    <property type="match status" value="1"/>
</dbReference>
<feature type="domain" description="Sirohaem synthase dimerisation" evidence="7">
    <location>
        <begin position="149"/>
        <end position="205"/>
    </location>
</feature>
<dbReference type="GO" id="GO:0043115">
    <property type="term" value="F:precorrin-2 dehydrogenase activity"/>
    <property type="evidence" value="ECO:0007669"/>
    <property type="project" value="UniProtKB-EC"/>
</dbReference>
<evidence type="ECO:0000256" key="6">
    <source>
        <dbReference type="ARBA" id="ARBA00047561"/>
    </source>
</evidence>
<feature type="domain" description="Siroheme synthase central" evidence="8">
    <location>
        <begin position="117"/>
        <end position="138"/>
    </location>
</feature>
<dbReference type="SUPFAM" id="SSF75615">
    <property type="entry name" value="Siroheme synthase middle domains-like"/>
    <property type="match status" value="1"/>
</dbReference>
<gene>
    <name evidence="9" type="ORF">SAMN05660299_02334</name>
</gene>
<dbReference type="PANTHER" id="PTHR35330">
    <property type="entry name" value="SIROHEME BIOSYNTHESIS PROTEIN MET8"/>
    <property type="match status" value="1"/>
</dbReference>
<dbReference type="Pfam" id="PF14824">
    <property type="entry name" value="Sirohm_synth_M"/>
    <property type="match status" value="1"/>
</dbReference>
<dbReference type="Gene3D" id="3.30.160.110">
    <property type="entry name" value="Siroheme synthase, domain 2"/>
    <property type="match status" value="1"/>
</dbReference>
<reference evidence="9 10" key="1">
    <citation type="submission" date="2016-10" db="EMBL/GenBank/DDBJ databases">
        <authorList>
            <person name="de Groot N.N."/>
        </authorList>
    </citation>
    <scope>NUCLEOTIDE SEQUENCE [LARGE SCALE GENOMIC DNA]</scope>
    <source>
        <strain evidence="9 10">DSM 16981</strain>
    </source>
</reference>
<keyword evidence="4" id="KW-0520">NAD</keyword>
<dbReference type="GO" id="GO:0019354">
    <property type="term" value="P:siroheme biosynthetic process"/>
    <property type="evidence" value="ECO:0007669"/>
    <property type="project" value="UniProtKB-UniPathway"/>
</dbReference>
<dbReference type="InterPro" id="IPR028281">
    <property type="entry name" value="Sirohaem_synthase_central"/>
</dbReference>
<evidence type="ECO:0000259" key="8">
    <source>
        <dbReference type="Pfam" id="PF14824"/>
    </source>
</evidence>
<evidence type="ECO:0000256" key="1">
    <source>
        <dbReference type="ARBA" id="ARBA00005010"/>
    </source>
</evidence>
<keyword evidence="10" id="KW-1185">Reference proteome</keyword>
<evidence type="ECO:0000313" key="9">
    <source>
        <dbReference type="EMBL" id="SDN21104.1"/>
    </source>
</evidence>
<dbReference type="Gene3D" id="1.10.8.210">
    <property type="entry name" value="Sirohaem synthase, dimerisation domain"/>
    <property type="match status" value="1"/>
</dbReference>
<dbReference type="RefSeq" id="WP_091652126.1">
    <property type="nucleotide sequence ID" value="NZ_FNHQ01000030.1"/>
</dbReference>
<dbReference type="STRING" id="349095.SAMN05660299_02334"/>
<organism evidence="9 10">
    <name type="scientific">Megasphaera paucivorans</name>
    <dbReference type="NCBI Taxonomy" id="349095"/>
    <lineage>
        <taxon>Bacteria</taxon>
        <taxon>Bacillati</taxon>
        <taxon>Bacillota</taxon>
        <taxon>Negativicutes</taxon>
        <taxon>Veillonellales</taxon>
        <taxon>Veillonellaceae</taxon>
        <taxon>Megasphaera</taxon>
    </lineage>
</organism>
<accession>A0A1G9ZIG9</accession>
<evidence type="ECO:0000313" key="10">
    <source>
        <dbReference type="Proteomes" id="UP000199309"/>
    </source>
</evidence>
<evidence type="ECO:0000259" key="7">
    <source>
        <dbReference type="Pfam" id="PF10414"/>
    </source>
</evidence>
<dbReference type="UniPathway" id="UPA00262">
    <property type="reaction ID" value="UER00222"/>
</dbReference>
<keyword evidence="3" id="KW-0560">Oxidoreductase</keyword>
<dbReference type="PANTHER" id="PTHR35330:SF1">
    <property type="entry name" value="SIROHEME BIOSYNTHESIS PROTEIN MET8"/>
    <property type="match status" value="1"/>
</dbReference>
<dbReference type="OrthoDB" id="9773765at2"/>
<dbReference type="NCBIfam" id="TIGR01470">
    <property type="entry name" value="cysG_Nterm"/>
    <property type="match status" value="1"/>
</dbReference>
<dbReference type="Gene3D" id="3.40.50.720">
    <property type="entry name" value="NAD(P)-binding Rossmann-like Domain"/>
    <property type="match status" value="1"/>
</dbReference>
<comment type="pathway">
    <text evidence="1">Porphyrin-containing compound metabolism; siroheme biosynthesis; sirohydrochlorin from precorrin-2: step 1/1.</text>
</comment>
<dbReference type="SUPFAM" id="SSF51735">
    <property type="entry name" value="NAD(P)-binding Rossmann-fold domains"/>
    <property type="match status" value="1"/>
</dbReference>
<evidence type="ECO:0000256" key="2">
    <source>
        <dbReference type="ARBA" id="ARBA00012400"/>
    </source>
</evidence>
<dbReference type="GO" id="GO:0004325">
    <property type="term" value="F:ferrochelatase activity"/>
    <property type="evidence" value="ECO:0007669"/>
    <property type="project" value="InterPro"/>
</dbReference>